<dbReference type="Pfam" id="PF13460">
    <property type="entry name" value="NAD_binding_10"/>
    <property type="match status" value="1"/>
</dbReference>
<dbReference type="PANTHER" id="PTHR43355:SF2">
    <property type="entry name" value="FLAVIN REDUCTASE (NADPH)"/>
    <property type="match status" value="1"/>
</dbReference>
<dbReference type="EMBL" id="JAGMUV010000004">
    <property type="protein sequence ID" value="KAH7161069.1"/>
    <property type="molecule type" value="Genomic_DNA"/>
</dbReference>
<gene>
    <name evidence="3" type="ORF">EDB81DRAFT_853547</name>
</gene>
<evidence type="ECO:0000313" key="3">
    <source>
        <dbReference type="EMBL" id="KAH7161069.1"/>
    </source>
</evidence>
<evidence type="ECO:0000259" key="2">
    <source>
        <dbReference type="Pfam" id="PF13460"/>
    </source>
</evidence>
<dbReference type="PANTHER" id="PTHR43355">
    <property type="entry name" value="FLAVIN REDUCTASE (NADPH)"/>
    <property type="match status" value="1"/>
</dbReference>
<reference evidence="3" key="1">
    <citation type="journal article" date="2021" name="Nat. Commun.">
        <title>Genetic determinants of endophytism in the Arabidopsis root mycobiome.</title>
        <authorList>
            <person name="Mesny F."/>
            <person name="Miyauchi S."/>
            <person name="Thiergart T."/>
            <person name="Pickel B."/>
            <person name="Atanasova L."/>
            <person name="Karlsson M."/>
            <person name="Huettel B."/>
            <person name="Barry K.W."/>
            <person name="Haridas S."/>
            <person name="Chen C."/>
            <person name="Bauer D."/>
            <person name="Andreopoulos W."/>
            <person name="Pangilinan J."/>
            <person name="LaButti K."/>
            <person name="Riley R."/>
            <person name="Lipzen A."/>
            <person name="Clum A."/>
            <person name="Drula E."/>
            <person name="Henrissat B."/>
            <person name="Kohler A."/>
            <person name="Grigoriev I.V."/>
            <person name="Martin F.M."/>
            <person name="Hacquard S."/>
        </authorList>
    </citation>
    <scope>NUCLEOTIDE SEQUENCE</scope>
    <source>
        <strain evidence="3">MPI-CAGE-AT-0147</strain>
    </source>
</reference>
<keyword evidence="4" id="KW-1185">Reference proteome</keyword>
<dbReference type="InterPro" id="IPR051606">
    <property type="entry name" value="Polyketide_Oxido-like"/>
</dbReference>
<accession>A0A9P9FGI2</accession>
<comment type="caution">
    <text evidence="3">The sequence shown here is derived from an EMBL/GenBank/DDBJ whole genome shotgun (WGS) entry which is preliminary data.</text>
</comment>
<dbReference type="OrthoDB" id="10254221at2759"/>
<proteinExistence type="inferred from homology"/>
<dbReference type="AlphaFoldDB" id="A0A9P9FGI2"/>
<evidence type="ECO:0000313" key="4">
    <source>
        <dbReference type="Proteomes" id="UP000738349"/>
    </source>
</evidence>
<dbReference type="Proteomes" id="UP000738349">
    <property type="component" value="Unassembled WGS sequence"/>
</dbReference>
<sequence length="237" mass="25878">MSNSNKSPIILVLGATGPAGVCLLRELLHRKYSTVVYARSPSKIPTDVSSNALITIIKGEMNDLNALSEAMSKTSIVLSLLGPNIADKKVPPSLFADLYVNSVFPAMHKTGVRRIIAMGTLSISSPDDQWTFFQPMVHMFMKLFARPIYDNMINLAAAFKDQAQGLDWTVFRIAQIPGESDEASWSTDRKGQIYAGPIGGKGWSSSVKRAALTKWIVDIMESDKWAGKMPGVSRLAS</sequence>
<evidence type="ECO:0000256" key="1">
    <source>
        <dbReference type="ARBA" id="ARBA00038376"/>
    </source>
</evidence>
<organism evidence="3 4">
    <name type="scientific">Dactylonectria macrodidyma</name>
    <dbReference type="NCBI Taxonomy" id="307937"/>
    <lineage>
        <taxon>Eukaryota</taxon>
        <taxon>Fungi</taxon>
        <taxon>Dikarya</taxon>
        <taxon>Ascomycota</taxon>
        <taxon>Pezizomycotina</taxon>
        <taxon>Sordariomycetes</taxon>
        <taxon>Hypocreomycetidae</taxon>
        <taxon>Hypocreales</taxon>
        <taxon>Nectriaceae</taxon>
        <taxon>Dactylonectria</taxon>
    </lineage>
</organism>
<dbReference type="InterPro" id="IPR016040">
    <property type="entry name" value="NAD(P)-bd_dom"/>
</dbReference>
<name>A0A9P9FGI2_9HYPO</name>
<comment type="similarity">
    <text evidence="1">Belongs to the avfA family.</text>
</comment>
<dbReference type="GO" id="GO:0016646">
    <property type="term" value="F:oxidoreductase activity, acting on the CH-NH group of donors, NAD or NADP as acceptor"/>
    <property type="evidence" value="ECO:0007669"/>
    <property type="project" value="TreeGrafter"/>
</dbReference>
<dbReference type="InterPro" id="IPR036291">
    <property type="entry name" value="NAD(P)-bd_dom_sf"/>
</dbReference>
<dbReference type="SUPFAM" id="SSF51735">
    <property type="entry name" value="NAD(P)-binding Rossmann-fold domains"/>
    <property type="match status" value="1"/>
</dbReference>
<protein>
    <recommendedName>
        <fullName evidence="2">NAD(P)-binding domain-containing protein</fullName>
    </recommendedName>
</protein>
<dbReference type="Gene3D" id="3.40.50.720">
    <property type="entry name" value="NAD(P)-binding Rossmann-like Domain"/>
    <property type="match status" value="1"/>
</dbReference>
<feature type="domain" description="NAD(P)-binding" evidence="2">
    <location>
        <begin position="14"/>
        <end position="222"/>
    </location>
</feature>